<feature type="transmembrane region" description="Helical" evidence="1">
    <location>
        <begin position="181"/>
        <end position="204"/>
    </location>
</feature>
<feature type="transmembrane region" description="Helical" evidence="1">
    <location>
        <begin position="216"/>
        <end position="237"/>
    </location>
</feature>
<organism evidence="3 4">
    <name type="scientific">Hymenobacter mucosus</name>
    <dbReference type="NCBI Taxonomy" id="1411120"/>
    <lineage>
        <taxon>Bacteria</taxon>
        <taxon>Pseudomonadati</taxon>
        <taxon>Bacteroidota</taxon>
        <taxon>Cytophagia</taxon>
        <taxon>Cytophagales</taxon>
        <taxon>Hymenobacteraceae</taxon>
        <taxon>Hymenobacter</taxon>
    </lineage>
</organism>
<dbReference type="RefSeq" id="WP_089333587.1">
    <property type="nucleotide sequence ID" value="NZ_FZNS01000008.1"/>
</dbReference>
<dbReference type="NCBIfam" id="TIGR04286">
    <property type="entry name" value="MSEP-CTERM"/>
    <property type="match status" value="1"/>
</dbReference>
<feature type="transmembrane region" description="Helical" evidence="1">
    <location>
        <begin position="43"/>
        <end position="63"/>
    </location>
</feature>
<reference evidence="4" key="1">
    <citation type="submission" date="2017-06" db="EMBL/GenBank/DDBJ databases">
        <authorList>
            <person name="Varghese N."/>
            <person name="Submissions S."/>
        </authorList>
    </citation>
    <scope>NUCLEOTIDE SEQUENCE [LARGE SCALE GENOMIC DNA]</scope>
    <source>
        <strain evidence="4">DSM 28041</strain>
    </source>
</reference>
<evidence type="ECO:0000259" key="2">
    <source>
        <dbReference type="PROSITE" id="PS51468"/>
    </source>
</evidence>
<gene>
    <name evidence="3" type="ORF">SAMN06269173_108140</name>
</gene>
<evidence type="ECO:0000256" key="1">
    <source>
        <dbReference type="SAM" id="Phobius"/>
    </source>
</evidence>
<keyword evidence="1" id="KW-1133">Transmembrane helix</keyword>
<feature type="transmembrane region" description="Helical" evidence="1">
    <location>
        <begin position="257"/>
        <end position="274"/>
    </location>
</feature>
<feature type="transmembrane region" description="Helical" evidence="1">
    <location>
        <begin position="75"/>
        <end position="96"/>
    </location>
</feature>
<name>A0A238ZL37_9BACT</name>
<feature type="transmembrane region" description="Helical" evidence="1">
    <location>
        <begin position="116"/>
        <end position="136"/>
    </location>
</feature>
<feature type="domain" description="VIT" evidence="2">
    <location>
        <begin position="461"/>
        <end position="591"/>
    </location>
</feature>
<feature type="transmembrane region" description="Helical" evidence="1">
    <location>
        <begin position="350"/>
        <end position="372"/>
    </location>
</feature>
<keyword evidence="4" id="KW-1185">Reference proteome</keyword>
<evidence type="ECO:0000313" key="4">
    <source>
        <dbReference type="Proteomes" id="UP000198310"/>
    </source>
</evidence>
<dbReference type="InterPro" id="IPR027550">
    <property type="entry name" value="MSEP-CTERM"/>
</dbReference>
<proteinExistence type="predicted"/>
<dbReference type="PROSITE" id="PS51468">
    <property type="entry name" value="VIT"/>
    <property type="match status" value="1"/>
</dbReference>
<keyword evidence="1" id="KW-0472">Membrane</keyword>
<feature type="transmembrane region" description="Helical" evidence="1">
    <location>
        <begin position="148"/>
        <end position="169"/>
    </location>
</feature>
<dbReference type="Proteomes" id="UP000198310">
    <property type="component" value="Unassembled WGS sequence"/>
</dbReference>
<dbReference type="EMBL" id="FZNS01000008">
    <property type="protein sequence ID" value="SNR84156.1"/>
    <property type="molecule type" value="Genomic_DNA"/>
</dbReference>
<evidence type="ECO:0000313" key="3">
    <source>
        <dbReference type="EMBL" id="SNR84156.1"/>
    </source>
</evidence>
<accession>A0A238ZL37</accession>
<sequence length="948" mass="105435">MQNLLNPKWLLLLHTLPVAVLLALLSAEYAVIHTLLPTPNQRLWLGLGAILLVLLFLHAGYALWQMRRNHSLSALYGVGALGVYIAFLYIYCYFITELFPAQLPRWIVPSEMPLYAGTFLMPTLAHAALVLLIRLTPTDRPQHALPNFGVALAIPALVYLFSQLILPLWQIPSGEFMGHVLLVLLVAVTLAFLFFLARSVYILVTSRTTIWIKYRPVWKVLIALVLPLVGLAINNGHFLSLASTEQEGIFGNFDGPWFYGLAVLNGLLLCCPGPRGKWSRLALFAGRGLTLAYTLYFFLVFLPFLPLSVLVVVALGIGFLMLTPLFVLLVHLQELSSDFRVLAQYFPRRIVISVLVGSTLLLPIGITATYLYRRHVLHQALAYLYTPDYAASQRINAAALAPTLVEVRAHKRPSLNVLGSHLPYLSMYFNWLVLDNLTLSNEKLEHIDEVFLGKLPRAPRNGREEPPNASPNSPVLTKLTSRSAYDSSRAAWTSWVDLELTNSTARGDEEFTTTLDLPAGCWVQGYYLDIQGRREKGLLAEKKAATWVYSQIQDTKRDPGILYYLTSNRVALRVFPFAAQEMRRTGFEIVHKEAVTLRLANHTIVLGDSVRSEVSAPVTTPGGEVVYLSAQAKRKLALVHRRPYFHFLLDASAKSAGHRLAYAQQVAKFLQQRPNAAATARYSMVSATVSHVAKGQNWQVALTSAPGAGGFYLEGAIRQVLAEAQMNPSAEYPILVAVTDDFSRAIMPDNFSNLQLSTPEQSVFYSLTTNERLTAYSLQHQSQVPLAALPVDAVKAVRAWPTATHPLAYLPNDGQPAVVLATQTLHVPANTGHRWEDGLWQQGYQVYQALYPAAAETMRAASIRASFQSGIMTPLTSYIALENEAQKAALRRKQDKVLAGNSALDVGEDTQRMSEPEEWLLLLMLGSYWLVKRYRQGHSNSKLFPSLD</sequence>
<feature type="transmembrane region" description="Helical" evidence="1">
    <location>
        <begin position="307"/>
        <end position="330"/>
    </location>
</feature>
<feature type="transmembrane region" description="Helical" evidence="1">
    <location>
        <begin position="281"/>
        <end position="301"/>
    </location>
</feature>
<protein>
    <submittedName>
        <fullName evidence="3">MSEP-CTERM protein</fullName>
    </submittedName>
</protein>
<dbReference type="AlphaFoldDB" id="A0A238ZL37"/>
<dbReference type="InterPro" id="IPR013694">
    <property type="entry name" value="VIT"/>
</dbReference>
<keyword evidence="1" id="KW-0812">Transmembrane</keyword>